<dbReference type="GO" id="GO:0022625">
    <property type="term" value="C:cytosolic large ribosomal subunit"/>
    <property type="evidence" value="ECO:0007669"/>
    <property type="project" value="TreeGrafter"/>
</dbReference>
<sequence length="142" mass="16373">MNKTYRPNPKNQNKWYLIDAQGKKLGRLSTAVANTLRGKKNPEYTPSLDCGNNIIIINTHKIVVTGQKRFQKIYYRHSGRPGGLKTETFEQLQKRSPNKIIEKAVRRMLPKGPLGRQLFKKLKAYSNNMHPHEAQNPTILHI</sequence>
<protein>
    <recommendedName>
        <fullName evidence="4">Large ribosomal subunit protein uL13c</fullName>
    </recommendedName>
    <alternativeName>
        <fullName evidence="5">50S ribosomal protein L13, chloroplastic</fullName>
    </alternativeName>
</protein>
<dbReference type="InterPro" id="IPR005822">
    <property type="entry name" value="Ribosomal_uL13"/>
</dbReference>
<evidence type="ECO:0000256" key="2">
    <source>
        <dbReference type="ARBA" id="ARBA00022980"/>
    </source>
</evidence>
<dbReference type="AlphaFoldDB" id="A0A4D6BL72"/>
<dbReference type="GO" id="GO:0003729">
    <property type="term" value="F:mRNA binding"/>
    <property type="evidence" value="ECO:0007669"/>
    <property type="project" value="UniProtKB-ARBA"/>
</dbReference>
<geneLocation type="plastid" evidence="7"/>
<keyword evidence="3 6" id="KW-0687">Ribonucleoprotein</keyword>
<name>A0A4D6BL72_9FLOR</name>
<evidence type="ECO:0000256" key="5">
    <source>
        <dbReference type="ARBA" id="ARBA00077140"/>
    </source>
</evidence>
<dbReference type="InterPro" id="IPR036899">
    <property type="entry name" value="Ribosomal_uL13_sf"/>
</dbReference>
<dbReference type="NCBIfam" id="TIGR01066">
    <property type="entry name" value="rplM_bact"/>
    <property type="match status" value="1"/>
</dbReference>
<evidence type="ECO:0000256" key="4">
    <source>
        <dbReference type="ARBA" id="ARBA00068945"/>
    </source>
</evidence>
<proteinExistence type="inferred from homology"/>
<dbReference type="HAMAP" id="MF_01366">
    <property type="entry name" value="Ribosomal_uL13"/>
    <property type="match status" value="1"/>
</dbReference>
<keyword evidence="7" id="KW-0934">Plastid</keyword>
<dbReference type="PANTHER" id="PTHR11545">
    <property type="entry name" value="RIBOSOMAL PROTEIN L13"/>
    <property type="match status" value="1"/>
</dbReference>
<dbReference type="GO" id="GO:0017148">
    <property type="term" value="P:negative regulation of translation"/>
    <property type="evidence" value="ECO:0007669"/>
    <property type="project" value="TreeGrafter"/>
</dbReference>
<evidence type="ECO:0000313" key="7">
    <source>
        <dbReference type="EMBL" id="QBX88601.1"/>
    </source>
</evidence>
<dbReference type="EMBL" id="MH026108">
    <property type="protein sequence ID" value="QBX88601.1"/>
    <property type="molecule type" value="Genomic_DNA"/>
</dbReference>
<dbReference type="InterPro" id="IPR023563">
    <property type="entry name" value="Ribosomal_uL13_CS"/>
</dbReference>
<dbReference type="Pfam" id="PF00572">
    <property type="entry name" value="Ribosomal_L13"/>
    <property type="match status" value="1"/>
</dbReference>
<keyword evidence="2 6" id="KW-0689">Ribosomal protein</keyword>
<dbReference type="RefSeq" id="YP_009628818.1">
    <property type="nucleotide sequence ID" value="NC_042171.1"/>
</dbReference>
<dbReference type="CDD" id="cd00392">
    <property type="entry name" value="Ribosomal_L13"/>
    <property type="match status" value="1"/>
</dbReference>
<dbReference type="SUPFAM" id="SSF52161">
    <property type="entry name" value="Ribosomal protein L13"/>
    <property type="match status" value="1"/>
</dbReference>
<dbReference type="FunFam" id="3.90.1180.10:FF:000001">
    <property type="entry name" value="50S ribosomal protein L13"/>
    <property type="match status" value="1"/>
</dbReference>
<gene>
    <name evidence="7" type="primary">rpl13</name>
</gene>
<evidence type="ECO:0000256" key="3">
    <source>
        <dbReference type="ARBA" id="ARBA00023274"/>
    </source>
</evidence>
<evidence type="ECO:0000256" key="1">
    <source>
        <dbReference type="ARBA" id="ARBA00006227"/>
    </source>
</evidence>
<dbReference type="Gene3D" id="3.90.1180.10">
    <property type="entry name" value="Ribosomal protein L13"/>
    <property type="match status" value="1"/>
</dbReference>
<dbReference type="GO" id="GO:0003735">
    <property type="term" value="F:structural constituent of ribosome"/>
    <property type="evidence" value="ECO:0007669"/>
    <property type="project" value="InterPro"/>
</dbReference>
<dbReference type="PIRSF" id="PIRSF002181">
    <property type="entry name" value="Ribosomal_L13"/>
    <property type="match status" value="1"/>
</dbReference>
<evidence type="ECO:0000256" key="6">
    <source>
        <dbReference type="RuleBase" id="RU003877"/>
    </source>
</evidence>
<dbReference type="GeneID" id="40138756"/>
<accession>A0A4D6BL72</accession>
<reference evidence="7" key="1">
    <citation type="journal article" date="2019" name="Phycologia">
        <title>Chloroplast and mitochondrial genomes of Balbiania investiens (Balbianiales, Nemaliophycidae).</title>
        <authorList>
            <person name="Evans J.R."/>
            <person name="StAmour N."/>
            <person name="Verbruggen H."/>
            <person name="Salomaki E.D."/>
            <person name="Vis M.L."/>
        </authorList>
    </citation>
    <scope>NUCLEOTIDE SEQUENCE</scope>
</reference>
<dbReference type="InterPro" id="IPR005823">
    <property type="entry name" value="Ribosomal_uL13_bac-type"/>
</dbReference>
<dbReference type="PANTHER" id="PTHR11545:SF2">
    <property type="entry name" value="LARGE RIBOSOMAL SUBUNIT PROTEIN UL13M"/>
    <property type="match status" value="1"/>
</dbReference>
<dbReference type="PROSITE" id="PS00783">
    <property type="entry name" value="RIBOSOMAL_L13"/>
    <property type="match status" value="1"/>
</dbReference>
<dbReference type="GO" id="GO:0006412">
    <property type="term" value="P:translation"/>
    <property type="evidence" value="ECO:0007669"/>
    <property type="project" value="InterPro"/>
</dbReference>
<organism evidence="7">
    <name type="scientific">Balbiania investiens</name>
    <dbReference type="NCBI Taxonomy" id="111861"/>
    <lineage>
        <taxon>Eukaryota</taxon>
        <taxon>Rhodophyta</taxon>
        <taxon>Florideophyceae</taxon>
        <taxon>Nemaliophycidae</taxon>
        <taxon>Balbianiales</taxon>
        <taxon>Balbianiaceae</taxon>
        <taxon>Balbiania</taxon>
    </lineage>
</organism>
<comment type="similarity">
    <text evidence="1 6">Belongs to the universal ribosomal protein uL13 family.</text>
</comment>